<geneLocation type="plasmid" evidence="2 3">
    <name>pTT27</name>
</geneLocation>
<dbReference type="AlphaFoldDB" id="Q53W03"/>
<dbReference type="Proteomes" id="UP000000532">
    <property type="component" value="Plasmid pTT27"/>
</dbReference>
<dbReference type="KEGG" id="ttj:TTHB166"/>
<evidence type="ECO:0000256" key="1">
    <source>
        <dbReference type="SAM" id="MobiDB-lite"/>
    </source>
</evidence>
<gene>
    <name evidence="2" type="ordered locus">TTHB166</name>
</gene>
<keyword evidence="2" id="KW-0614">Plasmid</keyword>
<name>Q53W03_THET8</name>
<dbReference type="EMBL" id="AP008227">
    <property type="protein sequence ID" value="BAD71962.1"/>
    <property type="molecule type" value="Genomic_DNA"/>
</dbReference>
<feature type="region of interest" description="Disordered" evidence="1">
    <location>
        <begin position="21"/>
        <end position="48"/>
    </location>
</feature>
<keyword evidence="3" id="KW-1185">Reference proteome</keyword>
<dbReference type="HOGENOM" id="CLU_3158847_0_0_0"/>
<sequence>MKRIPRPVLRALEALAQSPINTSALAISPTTPSTAPWANPWPSSLSSP</sequence>
<evidence type="ECO:0000313" key="2">
    <source>
        <dbReference type="EMBL" id="BAD71962.1"/>
    </source>
</evidence>
<protein>
    <submittedName>
        <fullName evidence="2">Uncharacterized protein</fullName>
    </submittedName>
</protein>
<proteinExistence type="predicted"/>
<evidence type="ECO:0000313" key="3">
    <source>
        <dbReference type="Proteomes" id="UP000000532"/>
    </source>
</evidence>
<reference evidence="2 3" key="1">
    <citation type="submission" date="2004-11" db="EMBL/GenBank/DDBJ databases">
        <title>Complete genome sequence of Thermus thermophilus HB8.</title>
        <authorList>
            <person name="Masui R."/>
            <person name="Kurokawa K."/>
            <person name="Nakagawa N."/>
            <person name="Tokunaga F."/>
            <person name="Koyama Y."/>
            <person name="Shibata T."/>
            <person name="Oshima T."/>
            <person name="Yokoyama S."/>
            <person name="Yasunaga T."/>
            <person name="Kuramitsu S."/>
        </authorList>
    </citation>
    <scope>NUCLEOTIDE SEQUENCE [LARGE SCALE GENOMIC DNA]</scope>
    <source>
        <strain evidence="3">ATCC 27634 / DSM 579 / HB8</strain>
        <plasmid evidence="2 3">pTT27</plasmid>
    </source>
</reference>
<organism evidence="2 3">
    <name type="scientific">Thermus thermophilus (strain ATCC 27634 / DSM 579 / HB8)</name>
    <dbReference type="NCBI Taxonomy" id="300852"/>
    <lineage>
        <taxon>Bacteria</taxon>
        <taxon>Thermotogati</taxon>
        <taxon>Deinococcota</taxon>
        <taxon>Deinococci</taxon>
        <taxon>Thermales</taxon>
        <taxon>Thermaceae</taxon>
        <taxon>Thermus</taxon>
    </lineage>
</organism>
<accession>Q53W03</accession>
<dbReference type="PATRIC" id="fig|300852.9.peg.2115"/>
<dbReference type="EnsemblBacteria" id="BAD71962">
    <property type="protein sequence ID" value="BAD71962"/>
    <property type="gene ID" value="BAD71962"/>
</dbReference>